<dbReference type="GO" id="GO:0005179">
    <property type="term" value="F:hormone activity"/>
    <property type="evidence" value="ECO:0007669"/>
    <property type="project" value="UniProtKB-KW"/>
</dbReference>
<sequence>WAGSQEVWALVLTQLWSFLAGFQREGLLHEAGRHVSLGPCQSRLHFPPQVPLQRSKRSSHLAICTFCCGCCRQKGCGFCCRS</sequence>
<feature type="chain" id="PRO_5034549214" description="Hepcidin" evidence="6">
    <location>
        <begin position="22"/>
        <end position="82"/>
    </location>
</feature>
<feature type="signal peptide" evidence="6">
    <location>
        <begin position="1"/>
        <end position="21"/>
    </location>
</feature>
<keyword evidence="5" id="KW-1015">Disulfide bond</keyword>
<name>A0A8D2J1L3_VARKO</name>
<comment type="subcellular location">
    <subcellularLocation>
        <location evidence="1">Secreted</location>
    </subcellularLocation>
</comment>
<dbReference type="InterPro" id="IPR010500">
    <property type="entry name" value="Hepcidin"/>
</dbReference>
<evidence type="ECO:0000256" key="6">
    <source>
        <dbReference type="SAM" id="SignalP"/>
    </source>
</evidence>
<dbReference type="GO" id="GO:0006879">
    <property type="term" value="P:intracellular iron ion homeostasis"/>
    <property type="evidence" value="ECO:0007669"/>
    <property type="project" value="InterPro"/>
</dbReference>
<keyword evidence="4" id="KW-0372">Hormone</keyword>
<dbReference type="Proteomes" id="UP000694545">
    <property type="component" value="Unplaced"/>
</dbReference>
<evidence type="ECO:0000256" key="1">
    <source>
        <dbReference type="ARBA" id="ARBA00004613"/>
    </source>
</evidence>
<proteinExistence type="inferred from homology"/>
<protein>
    <recommendedName>
        <fullName evidence="9">Hepcidin</fullName>
    </recommendedName>
</protein>
<keyword evidence="6" id="KW-0732">Signal</keyword>
<dbReference type="Pfam" id="PF06446">
    <property type="entry name" value="Hepcidin"/>
    <property type="match status" value="1"/>
</dbReference>
<dbReference type="AlphaFoldDB" id="A0A8D2J1L3"/>
<evidence type="ECO:0000256" key="5">
    <source>
        <dbReference type="ARBA" id="ARBA00023157"/>
    </source>
</evidence>
<evidence type="ECO:0000313" key="8">
    <source>
        <dbReference type="Proteomes" id="UP000694545"/>
    </source>
</evidence>
<comment type="similarity">
    <text evidence="2">Belongs to the hepcidin family.</text>
</comment>
<keyword evidence="3" id="KW-0964">Secreted</keyword>
<evidence type="ECO:0000256" key="3">
    <source>
        <dbReference type="ARBA" id="ARBA00022525"/>
    </source>
</evidence>
<organism evidence="7 8">
    <name type="scientific">Varanus komodoensis</name>
    <name type="common">Komodo dragon</name>
    <dbReference type="NCBI Taxonomy" id="61221"/>
    <lineage>
        <taxon>Eukaryota</taxon>
        <taxon>Metazoa</taxon>
        <taxon>Chordata</taxon>
        <taxon>Craniata</taxon>
        <taxon>Vertebrata</taxon>
        <taxon>Euteleostomi</taxon>
        <taxon>Lepidosauria</taxon>
        <taxon>Squamata</taxon>
        <taxon>Bifurcata</taxon>
        <taxon>Unidentata</taxon>
        <taxon>Episquamata</taxon>
        <taxon>Toxicofera</taxon>
        <taxon>Anguimorpha</taxon>
        <taxon>Paleoanguimorpha</taxon>
        <taxon>Varanoidea</taxon>
        <taxon>Varanidae</taxon>
        <taxon>Varanus</taxon>
    </lineage>
</organism>
<keyword evidence="8" id="KW-1185">Reference proteome</keyword>
<reference evidence="7" key="2">
    <citation type="submission" date="2025-09" db="UniProtKB">
        <authorList>
            <consortium name="Ensembl"/>
        </authorList>
    </citation>
    <scope>IDENTIFICATION</scope>
</reference>
<evidence type="ECO:0000256" key="2">
    <source>
        <dbReference type="ARBA" id="ARBA00008022"/>
    </source>
</evidence>
<evidence type="ECO:0000313" key="7">
    <source>
        <dbReference type="Ensembl" id="ENSVKKP00000008983.1"/>
    </source>
</evidence>
<dbReference type="Ensembl" id="ENSVKKT00000009214.1">
    <property type="protein sequence ID" value="ENSVKKP00000008983.1"/>
    <property type="gene ID" value="ENSVKKG00000006386.1"/>
</dbReference>
<evidence type="ECO:0000256" key="4">
    <source>
        <dbReference type="ARBA" id="ARBA00022702"/>
    </source>
</evidence>
<dbReference type="GO" id="GO:0005576">
    <property type="term" value="C:extracellular region"/>
    <property type="evidence" value="ECO:0007669"/>
    <property type="project" value="UniProtKB-SubCell"/>
</dbReference>
<accession>A0A8D2J1L3</accession>
<evidence type="ECO:0008006" key="9">
    <source>
        <dbReference type="Google" id="ProtNLM"/>
    </source>
</evidence>
<reference evidence="7" key="1">
    <citation type="submission" date="2025-08" db="UniProtKB">
        <authorList>
            <consortium name="Ensembl"/>
        </authorList>
    </citation>
    <scope>IDENTIFICATION</scope>
</reference>